<dbReference type="InterPro" id="IPR031325">
    <property type="entry name" value="RHS_repeat"/>
</dbReference>
<proteinExistence type="predicted"/>
<dbReference type="NCBIfam" id="TIGR03696">
    <property type="entry name" value="Rhs_assc_core"/>
    <property type="match status" value="1"/>
</dbReference>
<dbReference type="Gene3D" id="2.180.10.10">
    <property type="entry name" value="RHS repeat-associated core"/>
    <property type="match status" value="2"/>
</dbReference>
<dbReference type="InterPro" id="IPR006141">
    <property type="entry name" value="Intein_N"/>
</dbReference>
<dbReference type="SUPFAM" id="SSF51294">
    <property type="entry name" value="Hedgehog/intein (Hint) domain"/>
    <property type="match status" value="1"/>
</dbReference>
<dbReference type="EMBL" id="BAAALT010000016">
    <property type="protein sequence ID" value="GAA1788917.1"/>
    <property type="molecule type" value="Genomic_DNA"/>
</dbReference>
<dbReference type="NCBIfam" id="TIGR01643">
    <property type="entry name" value="YD_repeat_2x"/>
    <property type="match status" value="2"/>
</dbReference>
<organism evidence="3 4">
    <name type="scientific">Luedemannella flava</name>
    <dbReference type="NCBI Taxonomy" id="349316"/>
    <lineage>
        <taxon>Bacteria</taxon>
        <taxon>Bacillati</taxon>
        <taxon>Actinomycetota</taxon>
        <taxon>Actinomycetes</taxon>
        <taxon>Micromonosporales</taxon>
        <taxon>Micromonosporaceae</taxon>
        <taxon>Luedemannella</taxon>
    </lineage>
</organism>
<evidence type="ECO:0000256" key="1">
    <source>
        <dbReference type="ARBA" id="ARBA00022737"/>
    </source>
</evidence>
<dbReference type="InterPro" id="IPR056823">
    <property type="entry name" value="TEN-like_YD-shell"/>
</dbReference>
<keyword evidence="1" id="KW-0677">Repeat</keyword>
<evidence type="ECO:0000313" key="3">
    <source>
        <dbReference type="EMBL" id="GAA1788917.1"/>
    </source>
</evidence>
<evidence type="ECO:0000313" key="4">
    <source>
        <dbReference type="Proteomes" id="UP001500218"/>
    </source>
</evidence>
<feature type="domain" description="Hint" evidence="2">
    <location>
        <begin position="2065"/>
        <end position="2161"/>
    </location>
</feature>
<dbReference type="Pfam" id="PF07591">
    <property type="entry name" value="PT-HINT"/>
    <property type="match status" value="1"/>
</dbReference>
<accession>A0ABP4XST4</accession>
<reference evidence="4" key="1">
    <citation type="journal article" date="2019" name="Int. J. Syst. Evol. Microbiol.">
        <title>The Global Catalogue of Microorganisms (GCM) 10K type strain sequencing project: providing services to taxonomists for standard genome sequencing and annotation.</title>
        <authorList>
            <consortium name="The Broad Institute Genomics Platform"/>
            <consortium name="The Broad Institute Genome Sequencing Center for Infectious Disease"/>
            <person name="Wu L."/>
            <person name="Ma J."/>
        </authorList>
    </citation>
    <scope>NUCLEOTIDE SEQUENCE [LARGE SCALE GENOMIC DNA]</scope>
    <source>
        <strain evidence="4">JCM 13250</strain>
    </source>
</reference>
<dbReference type="InterPro" id="IPR003587">
    <property type="entry name" value="Hint_dom_N"/>
</dbReference>
<dbReference type="SMART" id="SM00306">
    <property type="entry name" value="HintN"/>
    <property type="match status" value="1"/>
</dbReference>
<dbReference type="PANTHER" id="PTHR32305:SF17">
    <property type="entry name" value="TRNA NUCLEASE WAPA"/>
    <property type="match status" value="1"/>
</dbReference>
<dbReference type="PROSITE" id="PS50817">
    <property type="entry name" value="INTEIN_N_TER"/>
    <property type="match status" value="1"/>
</dbReference>
<dbReference type="NCBIfam" id="TIGR01443">
    <property type="entry name" value="intein_Cterm"/>
    <property type="match status" value="1"/>
</dbReference>
<dbReference type="InterPro" id="IPR022385">
    <property type="entry name" value="Rhs_assc_core"/>
</dbReference>
<gene>
    <name evidence="3" type="ORF">GCM10009682_08720</name>
</gene>
<name>A0ABP4XST4_9ACTN</name>
<dbReference type="InterPro" id="IPR050708">
    <property type="entry name" value="T6SS_VgrG/RHS"/>
</dbReference>
<dbReference type="InterPro" id="IPR030934">
    <property type="entry name" value="Intein_C"/>
</dbReference>
<keyword evidence="4" id="KW-1185">Reference proteome</keyword>
<dbReference type="Proteomes" id="UP001500218">
    <property type="component" value="Unassembled WGS sequence"/>
</dbReference>
<evidence type="ECO:0000259" key="2">
    <source>
        <dbReference type="SMART" id="SM00306"/>
    </source>
</evidence>
<dbReference type="InterPro" id="IPR036844">
    <property type="entry name" value="Hint_dom_sf"/>
</dbReference>
<dbReference type="Pfam" id="PF05593">
    <property type="entry name" value="RHS_repeat"/>
    <property type="match status" value="1"/>
</dbReference>
<dbReference type="Pfam" id="PF25023">
    <property type="entry name" value="TEN_YD-shell"/>
    <property type="match status" value="1"/>
</dbReference>
<dbReference type="PANTHER" id="PTHR32305">
    <property type="match status" value="1"/>
</dbReference>
<protein>
    <recommendedName>
        <fullName evidence="2">Hint domain-containing protein</fullName>
    </recommendedName>
</protein>
<comment type="caution">
    <text evidence="3">The sequence shown here is derived from an EMBL/GenBank/DDBJ whole genome shotgun (WGS) entry which is preliminary data.</text>
</comment>
<dbReference type="CDD" id="cd00081">
    <property type="entry name" value="Hint"/>
    <property type="match status" value="1"/>
</dbReference>
<sequence length="2317" mass="247671">MTSRPSDDELVQVRPPMPWPDRLRRNARRLVAMALAGVLAGTLTDQPAFALPGGAAALGAPPTPQSVPAVPVSNVAWSAPPVIPNSTDTLPAASNPPAEWPEGGSALVSLAAPASSSATTDSTAAAKQAAKAGGLDLKLGALASASSSARDVTGSVPLKQVRVEVLDRAATAKAGVTGVVMKVARTDGSSAAGKIALSVDYKAFAGAYGADWASRLRLVSLPACALTTPEERACAGTPLTSTNDVKAKAVSASVAVSSAGSVVALAAAPSGPAGNYAATSLQASATWAAGGNSGAFTWSYPMRVPPSAGGLGPQVGISYNSQSVDGRHAASNNQPSWVGEGFDASAGGQIERRYTACATDMDGDANNDVKNGDQCWETNNAVLSLAGHSGELIYNSTEGRWHLRSDDGTRIERKTGATNGDDNGEHWVVTTPDGTQYWFGLNRLPGWASGDPVTESAWTLPVYGNDPNEPCHATAFEDSDCVQAYRWNLDYVVDVNGNSMSYWYVKETNKYGRNLDSGDAPTYVRGGYLDRVDYGTRQDGGVDSVLDTPAPQRVDLGVANRCVSNCSTKNATNWPDVPWDSECTGTPCDNYSPTFWTSKRLATVTTQIRSGSSYANVERWTLRHSFPDPGDGTRAGLWLAKLSHEGLNGTTVTVPDIEFAGIQLANRVDTIDHSPAMNWWRVARVRNETGGTLNVVYSGPDCVAGSTPTAETNSKRCYPVRWTPEGATNPKWDWFHKYVVTDVYEIDHTGGAAPQGSPRIAYHYTYYDGAAWHYNDDDGLIDAKDKTWSDYRGYSRVGVTTGDPDEPSRTYTETRFFRGMHGDKAAPSGGTRTVTVTGTGVTTVNDEDAYAGMVRETTVFNGPGGAVVSRDVNEPWQSAATATRTFNGDTVTARYVVVKANHKRIARDGGRADRVTSTVSTFDNYGMAVQVEDLGDTAVTGDETCTKSTFEPRNTTAWILNKPHTLQTYAATCSATTGTLTEAQIITEHRMTYDDNAYLEAPDKGLAVKVDTMSAWNSGTPTFITKSRAAYDAHGRTTTSWNALNVATTTAYTPATGGPVTGTTVTNALGHVITTTLDPAYGSPTSIVDANLKRTDLAYDALGSLTSVWLPGRDKATKSANMTYSYLLRTNAPTVVTTKELNASEQYVTTYALFDGLLRERQSQSPSPSGGRIITESFYDSVGHKVKAYGAYYATGSPGTSLVTATQRTDVPSQFRTVFDGVSRPTAEIFQPYDVERWRTTTAYGGDRLDVTPPAGGTATSTVLDAQGRTRTLRMYTGATPTPYTTGTWDETNYTYNAKGQLGTVTDAVGNQWIHTYDLLGREIQTVDPDKGTTKFGYNNEGQLTSTELNGKKLFFSLDVLGRKRSLREDTVSGTLRAQWTYDNIAKGLLSTSTRLVGTAAYQTKILEYNDNYQPVSTQISIPSTETGLSGTYVYNNTFNAADGSLASTTVPGMPTGGLPVETLSFTYSSLGLLTSMSSLYGSPGTNMSLVQAVAYNALGQTDQLTFDTDATAGGRVWQSFTRELDTGRTTAIRTDRDNVAPYTVADVRYAYDNAGNIKKVTDVSPDPVDDTQCFTYDYLQRLTEAWTPTSGDCNATKSTAALGGPAPYWHAWELDKTGNRKKLTVRTSTMNYVTDYQYPATGSSRPHAVSSSSGAQVAEYRYDANGNTVCRPVNTGTNDCDAATPTTAGSQVLTWDPEGHLATSTDSSGATTYIYDAEGNRLVRRDPTGKTLYLPGQEVRYTTASQAVTGTRYYAFGDKTIASRDAAGLTWLNSDHQGTSQVAIRQSDQQVTTRRQVPYGASRGAAVTWPNTRGFVGGVNDNTGLVHLGAREYDQATGRFISVDPAMDLADPQHWNGYSYANNSPITLSDPSGLEPGSWCNDNACSVVTGQSQTSHPMETGFDANGNARKKKAPDIDPKEYARAYTEWSRIGCTRMPIGGLTNPLSPCLPSTDAQNQVFADAENLYLLAKELGLGYVPLLNCDYCDYLDAQAAAGFKLLGTLLGVDDYIDCFKGKWSGCAWVAVGFVGYGLGKAVTALKNIKRLRGLATKLDDIPKFCPVSFGSNSFSADTPVLLADGTTKPIDEIRVGDIVVATDPATGEQGPRLVTNIWVHDDILVDLVLQNGLTISTTEDHLFWNETDQQWQEAQFMDKGDRVLALGMSTVAVDSLNWKTIHRAAAYNLTVDDLHTYYVLAGSTPVLVHNDGGWEVPDDFVIVRGGQSAMAGPGEVFSGSMGTTVSEAGAAVPHGSIRVTTAGAIRAAGGTVVYAPEVGPGGAMNNNHVNVTLGDNNPFGELENNPVAKADRMTPEALGKRRC</sequence>
<dbReference type="InterPro" id="IPR006530">
    <property type="entry name" value="YD"/>
</dbReference>
<dbReference type="Gene3D" id="2.170.16.10">
    <property type="entry name" value="Hedgehog/Intein (Hint) domain"/>
    <property type="match status" value="1"/>
</dbReference>